<evidence type="ECO:0000259" key="2">
    <source>
        <dbReference type="SMART" id="SM00387"/>
    </source>
</evidence>
<organism evidence="3 4">
    <name type="scientific">Bacillus weihaiensis</name>
    <dbReference type="NCBI Taxonomy" id="1547283"/>
    <lineage>
        <taxon>Bacteria</taxon>
        <taxon>Bacillati</taxon>
        <taxon>Bacillota</taxon>
        <taxon>Bacilli</taxon>
        <taxon>Bacillales</taxon>
        <taxon>Bacillaceae</taxon>
        <taxon>Bacillus</taxon>
    </lineage>
</organism>
<proteinExistence type="predicted"/>
<dbReference type="STRING" id="1547283.A9C19_09205"/>
<dbReference type="PANTHER" id="PTHR34220">
    <property type="entry name" value="SENSOR HISTIDINE KINASE YPDA"/>
    <property type="match status" value="1"/>
</dbReference>
<dbReference type="SUPFAM" id="SSF55874">
    <property type="entry name" value="ATPase domain of HSP90 chaperone/DNA topoisomerase II/histidine kinase"/>
    <property type="match status" value="1"/>
</dbReference>
<dbReference type="InterPro" id="IPR036890">
    <property type="entry name" value="HATPase_C_sf"/>
</dbReference>
<protein>
    <submittedName>
        <fullName evidence="3">Histidine kinase</fullName>
    </submittedName>
</protein>
<evidence type="ECO:0000313" key="3">
    <source>
        <dbReference type="EMBL" id="APH04912.1"/>
    </source>
</evidence>
<dbReference type="KEGG" id="bwh:A9C19_09205"/>
<keyword evidence="1" id="KW-1133">Transmembrane helix</keyword>
<keyword evidence="4" id="KW-1185">Reference proteome</keyword>
<dbReference type="PANTHER" id="PTHR34220:SF7">
    <property type="entry name" value="SENSOR HISTIDINE KINASE YPDA"/>
    <property type="match status" value="1"/>
</dbReference>
<dbReference type="EMBL" id="CP016020">
    <property type="protein sequence ID" value="APH04912.1"/>
    <property type="molecule type" value="Genomic_DNA"/>
</dbReference>
<dbReference type="Proteomes" id="UP000181936">
    <property type="component" value="Chromosome"/>
</dbReference>
<dbReference type="InterPro" id="IPR050640">
    <property type="entry name" value="Bact_2-comp_sensor_kinase"/>
</dbReference>
<gene>
    <name evidence="3" type="ORF">A9C19_09205</name>
</gene>
<dbReference type="RefSeq" id="WP_072579707.1">
    <property type="nucleotide sequence ID" value="NZ_CP016020.1"/>
</dbReference>
<dbReference type="Pfam" id="PF06580">
    <property type="entry name" value="His_kinase"/>
    <property type="match status" value="1"/>
</dbReference>
<feature type="transmembrane region" description="Helical" evidence="1">
    <location>
        <begin position="6"/>
        <end position="28"/>
    </location>
</feature>
<evidence type="ECO:0000313" key="4">
    <source>
        <dbReference type="Proteomes" id="UP000181936"/>
    </source>
</evidence>
<feature type="domain" description="Histidine kinase/HSP90-like ATPase" evidence="2">
    <location>
        <begin position="148"/>
        <end position="244"/>
    </location>
</feature>
<evidence type="ECO:0000256" key="1">
    <source>
        <dbReference type="SAM" id="Phobius"/>
    </source>
</evidence>
<dbReference type="InterPro" id="IPR010559">
    <property type="entry name" value="Sig_transdc_His_kin_internal"/>
</dbReference>
<keyword evidence="1" id="KW-0472">Membrane</keyword>
<reference evidence="3 4" key="1">
    <citation type="journal article" date="2016" name="Sci. Rep.">
        <title>Complete genome sequence and transcriptomic analysis of a novel marine strain Bacillus weihaiensis reveals the mechanism of brown algae degradation.</title>
        <authorList>
            <person name="Zhu Y."/>
            <person name="Chen P."/>
            <person name="Bao Y."/>
            <person name="Men Y."/>
            <person name="Zeng Y."/>
            <person name="Yang J."/>
            <person name="Sun J."/>
            <person name="Sun Y."/>
        </authorList>
    </citation>
    <scope>NUCLEOTIDE SEQUENCE [LARGE SCALE GENOMIC DNA]</scope>
    <source>
        <strain evidence="3 4">Alg07</strain>
    </source>
</reference>
<keyword evidence="1" id="KW-0812">Transmembrane</keyword>
<keyword evidence="3" id="KW-0808">Transferase</keyword>
<dbReference type="Gene3D" id="3.30.565.10">
    <property type="entry name" value="Histidine kinase-like ATPase, C-terminal domain"/>
    <property type="match status" value="1"/>
</dbReference>
<dbReference type="SMART" id="SM00387">
    <property type="entry name" value="HATPase_c"/>
    <property type="match status" value="1"/>
</dbReference>
<accession>A0A1L3MRG7</accession>
<dbReference type="GO" id="GO:0000155">
    <property type="term" value="F:phosphorelay sensor kinase activity"/>
    <property type="evidence" value="ECO:0007669"/>
    <property type="project" value="InterPro"/>
</dbReference>
<keyword evidence="3" id="KW-0418">Kinase</keyword>
<dbReference type="GO" id="GO:0016020">
    <property type="term" value="C:membrane"/>
    <property type="evidence" value="ECO:0007669"/>
    <property type="project" value="InterPro"/>
</dbReference>
<name>A0A1L3MRG7_9BACI</name>
<sequence>MITYESFFLIILFSIIGPVFGFLALIFYNLYEKQVSLLQVENRQITLEKELETSRYMQLNQQIQPHFLFNSLNSLYSLLRLEKYDKLSKAFEHMVLFLRSKYQEKDSLYPLVEEIDYTKHYLEIQQIRFGDRLTVNWELDPGSKRALIIPYLLQTLVENAFKHGLEEIEGDLNLTILIERKHTQSVFLEVKDNGPGFKKGAVPISGIGLSNIQKRLNLLFGEEGQIEIHYDQYGHISVQWPYIEKIEEGAGENEMFVVRR</sequence>
<dbReference type="AlphaFoldDB" id="A0A1L3MRG7"/>
<dbReference type="OrthoDB" id="9776552at2"/>
<dbReference type="InterPro" id="IPR003594">
    <property type="entry name" value="HATPase_dom"/>
</dbReference>